<sequence>MSSHLLTRVHVVAGGLAMVTILSFLSATLAVEVLGTASAIAVVKTAIVWGLLILVPAMAMAGASGFRLAKGRLKGIIGRKAVRMRVIAANGLLVLVPLALFLAWKARSGDLDTIFAVVQGLEILAGIANLTLLGLNMRDGLILHRARRAMAARA</sequence>
<keyword evidence="3" id="KW-1185">Reference proteome</keyword>
<gene>
    <name evidence="2" type="ORF">C8P69_11525</name>
</gene>
<feature type="transmembrane region" description="Helical" evidence="1">
    <location>
        <begin position="46"/>
        <end position="66"/>
    </location>
</feature>
<feature type="transmembrane region" description="Helical" evidence="1">
    <location>
        <begin position="86"/>
        <end position="104"/>
    </location>
</feature>
<reference evidence="2 3" key="1">
    <citation type="submission" date="2018-04" db="EMBL/GenBank/DDBJ databases">
        <title>Genomic Encyclopedia of Archaeal and Bacterial Type Strains, Phase II (KMG-II): from individual species to whole genera.</title>
        <authorList>
            <person name="Goeker M."/>
        </authorList>
    </citation>
    <scope>NUCLEOTIDE SEQUENCE [LARGE SCALE GENOMIC DNA]</scope>
    <source>
        <strain evidence="2 3">DSM 25521</strain>
    </source>
</reference>
<evidence type="ECO:0000313" key="2">
    <source>
        <dbReference type="EMBL" id="PTM50338.1"/>
    </source>
</evidence>
<feature type="transmembrane region" description="Helical" evidence="1">
    <location>
        <begin position="12"/>
        <end position="34"/>
    </location>
</feature>
<name>A0A2T4YX39_9HYPH</name>
<keyword evidence="1" id="KW-1133">Transmembrane helix</keyword>
<evidence type="ECO:0000256" key="1">
    <source>
        <dbReference type="SAM" id="Phobius"/>
    </source>
</evidence>
<comment type="caution">
    <text evidence="2">The sequence shown here is derived from an EMBL/GenBank/DDBJ whole genome shotgun (WGS) entry which is preliminary data.</text>
</comment>
<accession>A0A2T4YX39</accession>
<dbReference type="Proteomes" id="UP000241808">
    <property type="component" value="Unassembled WGS sequence"/>
</dbReference>
<dbReference type="OrthoDB" id="5195601at2"/>
<feature type="transmembrane region" description="Helical" evidence="1">
    <location>
        <begin position="116"/>
        <end position="135"/>
    </location>
</feature>
<keyword evidence="1" id="KW-0472">Membrane</keyword>
<dbReference type="RefSeq" id="WP_108179413.1">
    <property type="nucleotide sequence ID" value="NZ_PZZL01000015.1"/>
</dbReference>
<evidence type="ECO:0000313" key="3">
    <source>
        <dbReference type="Proteomes" id="UP000241808"/>
    </source>
</evidence>
<proteinExistence type="predicted"/>
<organism evidence="2 3">
    <name type="scientific">Phreatobacter oligotrophus</name>
    <dbReference type="NCBI Taxonomy" id="1122261"/>
    <lineage>
        <taxon>Bacteria</taxon>
        <taxon>Pseudomonadati</taxon>
        <taxon>Pseudomonadota</taxon>
        <taxon>Alphaproteobacteria</taxon>
        <taxon>Hyphomicrobiales</taxon>
        <taxon>Phreatobacteraceae</taxon>
        <taxon>Phreatobacter</taxon>
    </lineage>
</organism>
<dbReference type="EMBL" id="PZZL01000015">
    <property type="protein sequence ID" value="PTM50338.1"/>
    <property type="molecule type" value="Genomic_DNA"/>
</dbReference>
<protein>
    <submittedName>
        <fullName evidence="2">Uncharacterized protein</fullName>
    </submittedName>
</protein>
<keyword evidence="1" id="KW-0812">Transmembrane</keyword>
<dbReference type="AlphaFoldDB" id="A0A2T4YX39"/>